<evidence type="ECO:0000256" key="5">
    <source>
        <dbReference type="ARBA" id="ARBA00022553"/>
    </source>
</evidence>
<dbReference type="InterPro" id="IPR003594">
    <property type="entry name" value="HATPase_dom"/>
</dbReference>
<keyword evidence="12" id="KW-0902">Two-component regulatory system</keyword>
<evidence type="ECO:0000313" key="19">
    <source>
        <dbReference type="Proteomes" id="UP000215539"/>
    </source>
</evidence>
<dbReference type="GO" id="GO:0000155">
    <property type="term" value="F:phosphorelay sensor kinase activity"/>
    <property type="evidence" value="ECO:0007669"/>
    <property type="project" value="InterPro"/>
</dbReference>
<evidence type="ECO:0000256" key="9">
    <source>
        <dbReference type="ARBA" id="ARBA00022777"/>
    </source>
</evidence>
<evidence type="ECO:0000256" key="8">
    <source>
        <dbReference type="ARBA" id="ARBA00022741"/>
    </source>
</evidence>
<evidence type="ECO:0000256" key="6">
    <source>
        <dbReference type="ARBA" id="ARBA00022679"/>
    </source>
</evidence>
<keyword evidence="8" id="KW-0547">Nucleotide-binding</keyword>
<reference evidence="16 18" key="1">
    <citation type="submission" date="2016-02" db="EMBL/GenBank/DDBJ databases">
        <authorList>
            <person name="Holder M.E."/>
            <person name="Ajami N.J."/>
            <person name="Petrosino J.F."/>
        </authorList>
    </citation>
    <scope>NUCLEOTIDE SEQUENCE [LARGE SCALE GENOMIC DNA]</scope>
    <source>
        <strain evidence="16 18">CCUG 32990</strain>
    </source>
</reference>
<evidence type="ECO:0000256" key="12">
    <source>
        <dbReference type="ARBA" id="ARBA00023012"/>
    </source>
</evidence>
<evidence type="ECO:0000313" key="18">
    <source>
        <dbReference type="Proteomes" id="UP000065822"/>
    </source>
</evidence>
<dbReference type="InterPro" id="IPR004358">
    <property type="entry name" value="Sig_transdc_His_kin-like_C"/>
</dbReference>
<dbReference type="InterPro" id="IPR050398">
    <property type="entry name" value="HssS/ArlS-like"/>
</dbReference>
<dbReference type="Pfam" id="PF02518">
    <property type="entry name" value="HATPase_c"/>
    <property type="match status" value="1"/>
</dbReference>
<reference evidence="17 19" key="2">
    <citation type="submission" date="2017-06" db="EMBL/GenBank/DDBJ databases">
        <authorList>
            <consortium name="Pathogen Informatics"/>
        </authorList>
    </citation>
    <scope>NUCLEOTIDE SEQUENCE [LARGE SCALE GENOMIC DNA]</scope>
    <source>
        <strain evidence="17 19">NCTC12947</strain>
    </source>
</reference>
<dbReference type="CDD" id="cd00082">
    <property type="entry name" value="HisKA"/>
    <property type="match status" value="1"/>
</dbReference>
<dbReference type="SMART" id="SM00388">
    <property type="entry name" value="HisKA"/>
    <property type="match status" value="1"/>
</dbReference>
<comment type="subcellular location">
    <subcellularLocation>
        <location evidence="2">Cell membrane</location>
        <topology evidence="2">Multi-pass membrane protein</topology>
    </subcellularLocation>
</comment>
<dbReference type="InterPro" id="IPR005467">
    <property type="entry name" value="His_kinase_dom"/>
</dbReference>
<comment type="catalytic activity">
    <reaction evidence="1">
        <text>ATP + protein L-histidine = ADP + protein N-phospho-L-histidine.</text>
        <dbReference type="EC" id="2.7.13.3"/>
    </reaction>
</comment>
<keyword evidence="7 14" id="KW-0812">Transmembrane</keyword>
<keyword evidence="10" id="KW-0067">ATP-binding</keyword>
<dbReference type="GO" id="GO:0005524">
    <property type="term" value="F:ATP binding"/>
    <property type="evidence" value="ECO:0007669"/>
    <property type="project" value="UniProtKB-KW"/>
</dbReference>
<evidence type="ECO:0000259" key="15">
    <source>
        <dbReference type="PROSITE" id="PS50109"/>
    </source>
</evidence>
<evidence type="ECO:0000256" key="7">
    <source>
        <dbReference type="ARBA" id="ARBA00022692"/>
    </source>
</evidence>
<dbReference type="Gene3D" id="6.10.340.10">
    <property type="match status" value="1"/>
</dbReference>
<dbReference type="EMBL" id="LT906449">
    <property type="protein sequence ID" value="SNV13509.1"/>
    <property type="molecule type" value="Genomic_DNA"/>
</dbReference>
<keyword evidence="11 14" id="KW-1133">Transmembrane helix</keyword>
<dbReference type="Pfam" id="PF00512">
    <property type="entry name" value="HisKA"/>
    <property type="match status" value="1"/>
</dbReference>
<dbReference type="InterPro" id="IPR036097">
    <property type="entry name" value="HisK_dim/P_sf"/>
</dbReference>
<evidence type="ECO:0000256" key="11">
    <source>
        <dbReference type="ARBA" id="ARBA00022989"/>
    </source>
</evidence>
<evidence type="ECO:0000256" key="3">
    <source>
        <dbReference type="ARBA" id="ARBA00012438"/>
    </source>
</evidence>
<dbReference type="Proteomes" id="UP000215539">
    <property type="component" value="Chromosome 1"/>
</dbReference>
<dbReference type="SUPFAM" id="SSF47384">
    <property type="entry name" value="Homodimeric domain of signal transducing histidine kinase"/>
    <property type="match status" value="1"/>
</dbReference>
<evidence type="ECO:0000313" key="16">
    <source>
        <dbReference type="EMBL" id="AMD84099.1"/>
    </source>
</evidence>
<dbReference type="Gene3D" id="3.30.565.10">
    <property type="entry name" value="Histidine kinase-like ATPase, C-terminal domain"/>
    <property type="match status" value="1"/>
</dbReference>
<evidence type="ECO:0000256" key="2">
    <source>
        <dbReference type="ARBA" id="ARBA00004651"/>
    </source>
</evidence>
<dbReference type="AlphaFoldDB" id="A0AAX2H116"/>
<dbReference type="PANTHER" id="PTHR45528">
    <property type="entry name" value="SENSOR HISTIDINE KINASE CPXA"/>
    <property type="match status" value="1"/>
</dbReference>
<dbReference type="PANTHER" id="PTHR45528:SF1">
    <property type="entry name" value="SENSOR HISTIDINE KINASE CPXA"/>
    <property type="match status" value="1"/>
</dbReference>
<dbReference type="EMBL" id="CP014227">
    <property type="protein sequence ID" value="AMD84099.1"/>
    <property type="molecule type" value="Genomic_DNA"/>
</dbReference>
<dbReference type="SMART" id="SM00387">
    <property type="entry name" value="HATPase_c"/>
    <property type="match status" value="1"/>
</dbReference>
<feature type="domain" description="Histidine kinase" evidence="15">
    <location>
        <begin position="275"/>
        <end position="482"/>
    </location>
</feature>
<keyword evidence="4" id="KW-1003">Cell membrane</keyword>
<sequence>MFKKSSLRLRIFLSMTLLVVVAFAILAVVLAAQYRKQATEYRDERLVDKESQIKTQISYVFANTTYPVETFFIPLIFREDIYTIANIENLNFALYDLNGNLLKSSKATLSPDKDALFIPEHILYQLSTQLDKRIAQHYDYNGHGYQISYSYITDAQFKPIAILHIPYFEDDTFIERALEGSLYQLAVVYFSLLILSLTVAYFISKYITKSLKTIEKRLGHTRLLERNEKLILTSSPAEIRELVSAYNAMIDEIENSKKLLAQSEREQAWRDMAKQVAHEIKNPLTPMRLSVQSFQRKLSKGTLTEEEMNEFCESLVQQIDILSNISAAFSALTNMPAKNDEYFNFVPVIKRTLDIFDTDIVHFHYSEEDISSTFDKDQLGRVVTNLVKNALQATESIANPQVEVNLTTDGDRIVLRVKDNGIGIAEEDKEKIFEPKFTTKSSGSGLGLAMVRNIVLSYQGTISFSSEEGKGSEFIVSLARILISNK</sequence>
<dbReference type="KEGG" id="chg:AXF12_00210"/>
<dbReference type="EC" id="2.7.13.3" evidence="3"/>
<name>A0AAX2H116_9FLAO</name>
<evidence type="ECO:0000256" key="4">
    <source>
        <dbReference type="ARBA" id="ARBA00022475"/>
    </source>
</evidence>
<dbReference type="PROSITE" id="PS50109">
    <property type="entry name" value="HIS_KIN"/>
    <property type="match status" value="1"/>
</dbReference>
<keyword evidence="5" id="KW-0597">Phosphoprotein</keyword>
<dbReference type="Gene3D" id="1.10.287.130">
    <property type="match status" value="1"/>
</dbReference>
<dbReference type="SUPFAM" id="SSF55874">
    <property type="entry name" value="ATPase domain of HSP90 chaperone/DNA topoisomerase II/histidine kinase"/>
    <property type="match status" value="1"/>
</dbReference>
<proteinExistence type="predicted"/>
<protein>
    <recommendedName>
        <fullName evidence="3">histidine kinase</fullName>
        <ecNumber evidence="3">2.7.13.3</ecNumber>
    </recommendedName>
</protein>
<evidence type="ECO:0000256" key="10">
    <source>
        <dbReference type="ARBA" id="ARBA00022840"/>
    </source>
</evidence>
<dbReference type="CDD" id="cd00075">
    <property type="entry name" value="HATPase"/>
    <property type="match status" value="1"/>
</dbReference>
<keyword evidence="6 17" id="KW-0808">Transferase</keyword>
<feature type="transmembrane region" description="Helical" evidence="14">
    <location>
        <begin position="182"/>
        <end position="203"/>
    </location>
</feature>
<dbReference type="PRINTS" id="PR00344">
    <property type="entry name" value="BCTRLSENSOR"/>
</dbReference>
<evidence type="ECO:0000256" key="1">
    <source>
        <dbReference type="ARBA" id="ARBA00000085"/>
    </source>
</evidence>
<dbReference type="Proteomes" id="UP000065822">
    <property type="component" value="Chromosome"/>
</dbReference>
<organism evidence="17 19">
    <name type="scientific">Capnocytophaga haemolytica</name>
    <dbReference type="NCBI Taxonomy" id="45243"/>
    <lineage>
        <taxon>Bacteria</taxon>
        <taxon>Pseudomonadati</taxon>
        <taxon>Bacteroidota</taxon>
        <taxon>Flavobacteriia</taxon>
        <taxon>Flavobacteriales</taxon>
        <taxon>Flavobacteriaceae</taxon>
        <taxon>Capnocytophaga</taxon>
    </lineage>
</organism>
<dbReference type="InterPro" id="IPR003661">
    <property type="entry name" value="HisK_dim/P_dom"/>
</dbReference>
<evidence type="ECO:0000256" key="13">
    <source>
        <dbReference type="ARBA" id="ARBA00023136"/>
    </source>
</evidence>
<keyword evidence="9 16" id="KW-0418">Kinase</keyword>
<evidence type="ECO:0000256" key="14">
    <source>
        <dbReference type="SAM" id="Phobius"/>
    </source>
</evidence>
<keyword evidence="18" id="KW-1185">Reference proteome</keyword>
<accession>A0AAX2H116</accession>
<keyword evidence="13 14" id="KW-0472">Membrane</keyword>
<dbReference type="RefSeq" id="WP_066427523.1">
    <property type="nucleotide sequence ID" value="NZ_CP014227.1"/>
</dbReference>
<evidence type="ECO:0000313" key="17">
    <source>
        <dbReference type="EMBL" id="SNV13509.1"/>
    </source>
</evidence>
<dbReference type="GO" id="GO:0005886">
    <property type="term" value="C:plasma membrane"/>
    <property type="evidence" value="ECO:0007669"/>
    <property type="project" value="UniProtKB-SubCell"/>
</dbReference>
<gene>
    <name evidence="17" type="primary">zraS</name>
    <name evidence="16" type="ORF">AXF12_00210</name>
    <name evidence="17" type="ORF">SAMEA44541418_01731</name>
</gene>
<dbReference type="InterPro" id="IPR036890">
    <property type="entry name" value="HATPase_C_sf"/>
</dbReference>